<protein>
    <submittedName>
        <fullName evidence="1">2288_t:CDS:1</fullName>
    </submittedName>
</protein>
<comment type="caution">
    <text evidence="1">The sequence shown here is derived from an EMBL/GenBank/DDBJ whole genome shotgun (WGS) entry which is preliminary data.</text>
</comment>
<evidence type="ECO:0000313" key="1">
    <source>
        <dbReference type="EMBL" id="CAG8826813.1"/>
    </source>
</evidence>
<dbReference type="EMBL" id="CAJVQC010092813">
    <property type="protein sequence ID" value="CAG8826813.1"/>
    <property type="molecule type" value="Genomic_DNA"/>
</dbReference>
<feature type="non-terminal residue" evidence="1">
    <location>
        <position position="1"/>
    </location>
</feature>
<gene>
    <name evidence="1" type="ORF">RPERSI_LOCUS26818</name>
</gene>
<sequence length="180" mass="20830">ARRYQLLAKAGSSSSSCFNFSVTLSIRETRSNSFRILEQPGFSQSSLKSIFRNPSEFNYLNYLPRSLEIIQYSTELRPDCKLTETVPLLDKHFGEFGRCSKCLQRNTKFLTEIANAKLVDNGDNVIKYYGISQDLETKNYIMVMQYAEEGNLRQYLQQKNKELSLKDKLDKLRDIINGLK</sequence>
<dbReference type="Proteomes" id="UP000789920">
    <property type="component" value="Unassembled WGS sequence"/>
</dbReference>
<name>A0ACA9S5J3_9GLOM</name>
<accession>A0ACA9S5J3</accession>
<reference evidence="1" key="1">
    <citation type="submission" date="2021-06" db="EMBL/GenBank/DDBJ databases">
        <authorList>
            <person name="Kallberg Y."/>
            <person name="Tangrot J."/>
            <person name="Rosling A."/>
        </authorList>
    </citation>
    <scope>NUCLEOTIDE SEQUENCE</scope>
    <source>
        <strain evidence="1">MA461A</strain>
    </source>
</reference>
<proteinExistence type="predicted"/>
<organism evidence="1 2">
    <name type="scientific">Racocetra persica</name>
    <dbReference type="NCBI Taxonomy" id="160502"/>
    <lineage>
        <taxon>Eukaryota</taxon>
        <taxon>Fungi</taxon>
        <taxon>Fungi incertae sedis</taxon>
        <taxon>Mucoromycota</taxon>
        <taxon>Glomeromycotina</taxon>
        <taxon>Glomeromycetes</taxon>
        <taxon>Diversisporales</taxon>
        <taxon>Gigasporaceae</taxon>
        <taxon>Racocetra</taxon>
    </lineage>
</organism>
<keyword evidence="2" id="KW-1185">Reference proteome</keyword>
<feature type="non-terminal residue" evidence="1">
    <location>
        <position position="180"/>
    </location>
</feature>
<evidence type="ECO:0000313" key="2">
    <source>
        <dbReference type="Proteomes" id="UP000789920"/>
    </source>
</evidence>